<feature type="chain" id="PRO_5045722342" evidence="2">
    <location>
        <begin position="23"/>
        <end position="108"/>
    </location>
</feature>
<reference evidence="3 4" key="1">
    <citation type="submission" date="2023-03" db="EMBL/GenBank/DDBJ databases">
        <title>Fodinicurvata sp. CAU 1616 isolated from sea sendiment.</title>
        <authorList>
            <person name="Kim W."/>
        </authorList>
    </citation>
    <scope>NUCLEOTIDE SEQUENCE [LARGE SCALE GENOMIC DNA]</scope>
    <source>
        <strain evidence="3 4">CAU 1616</strain>
    </source>
</reference>
<name>A0ABT5YKQ8_9PROT</name>
<proteinExistence type="predicted"/>
<keyword evidence="2" id="KW-0732">Signal</keyword>
<dbReference type="Proteomes" id="UP001215503">
    <property type="component" value="Unassembled WGS sequence"/>
</dbReference>
<organism evidence="3 4">
    <name type="scientific">Aquibaculum arenosum</name>
    <dbReference type="NCBI Taxonomy" id="3032591"/>
    <lineage>
        <taxon>Bacteria</taxon>
        <taxon>Pseudomonadati</taxon>
        <taxon>Pseudomonadota</taxon>
        <taxon>Alphaproteobacteria</taxon>
        <taxon>Rhodospirillales</taxon>
        <taxon>Rhodovibrionaceae</taxon>
        <taxon>Aquibaculum</taxon>
    </lineage>
</organism>
<evidence type="ECO:0000256" key="1">
    <source>
        <dbReference type="SAM" id="MobiDB-lite"/>
    </source>
</evidence>
<evidence type="ECO:0000313" key="4">
    <source>
        <dbReference type="Proteomes" id="UP001215503"/>
    </source>
</evidence>
<dbReference type="EMBL" id="JARHUD010000003">
    <property type="protein sequence ID" value="MDF2095457.1"/>
    <property type="molecule type" value="Genomic_DNA"/>
</dbReference>
<sequence>MMKTVLASAAVLAIVAATPAMADMGQQNASLNSYVGHATEAQANQPTAFQSAHDGVVIHRNAPVGSGNASLESFNPNSAQSQPTRFEAAPGVAENSDFRWVEDSDIGA</sequence>
<accession>A0ABT5YKQ8</accession>
<comment type="caution">
    <text evidence="3">The sequence shown here is derived from an EMBL/GenBank/DDBJ whole genome shotgun (WGS) entry which is preliminary data.</text>
</comment>
<gene>
    <name evidence="3" type="ORF">P2G67_05670</name>
</gene>
<evidence type="ECO:0000256" key="2">
    <source>
        <dbReference type="SAM" id="SignalP"/>
    </source>
</evidence>
<dbReference type="RefSeq" id="WP_275820903.1">
    <property type="nucleotide sequence ID" value="NZ_JARHUD010000003.1"/>
</dbReference>
<feature type="signal peptide" evidence="2">
    <location>
        <begin position="1"/>
        <end position="22"/>
    </location>
</feature>
<keyword evidence="4" id="KW-1185">Reference proteome</keyword>
<protein>
    <submittedName>
        <fullName evidence="3">Uncharacterized protein</fullName>
    </submittedName>
</protein>
<feature type="region of interest" description="Disordered" evidence="1">
    <location>
        <begin position="62"/>
        <end position="108"/>
    </location>
</feature>
<feature type="compositionally biased region" description="Polar residues" evidence="1">
    <location>
        <begin position="67"/>
        <end position="84"/>
    </location>
</feature>
<evidence type="ECO:0000313" key="3">
    <source>
        <dbReference type="EMBL" id="MDF2095457.1"/>
    </source>
</evidence>